<dbReference type="InterPro" id="IPR036034">
    <property type="entry name" value="PDZ_sf"/>
</dbReference>
<feature type="region of interest" description="Disordered" evidence="5">
    <location>
        <begin position="2025"/>
        <end position="2045"/>
    </location>
</feature>
<feature type="domain" description="PDZ" evidence="6">
    <location>
        <begin position="1752"/>
        <end position="1835"/>
    </location>
</feature>
<keyword evidence="4" id="KW-0472">Membrane</keyword>
<dbReference type="SMART" id="SM00228">
    <property type="entry name" value="PDZ"/>
    <property type="match status" value="11"/>
</dbReference>
<dbReference type="PANTHER" id="PTHR19964">
    <property type="entry name" value="MULTIPLE PDZ DOMAIN PROTEIN"/>
    <property type="match status" value="1"/>
</dbReference>
<dbReference type="GO" id="GO:0016020">
    <property type="term" value="C:membrane"/>
    <property type="evidence" value="ECO:0007669"/>
    <property type="project" value="UniProtKB-SubCell"/>
</dbReference>
<keyword evidence="2" id="KW-0597">Phosphoprotein</keyword>
<sequence>MNDQLFNDDIGLNQKRVWQLLQELRRRESNELVKEDIRILKRVLHNLIFEQPNCKNLSNSLTGQTNRTSPTCQTGSPSLKIHKVKISVDSALKSNPKFHNLLKYLETTLLPHVKSTEKLVFVEQQAQEIRGLVVKPDESGKRLIIIGPEDIKTKSAGRIRIGDQILAINQHFLHSLSSTEKSQTQSNLSNAFTNETIGNRRLKQRKRERRSTTALDLSLAQRDDDTCEVPGQITIWKSDIENVAAVSWSSLPSSSSSSSLSSSVFPTLVDRYENLIENTGDEEVCKELENYSTIIVTLLRQSPHMVLRSDWTQVEIIHLPNIPGVGLGFSIVGSTSSGVIVKTILPGSVAAKDKRLCPGDHILKIRGVSVHGMNLQQIAMLLRRQDVMVELVVGRPALYSDRSKDTESCWTMPTRDVLCRESFEEQIRKHSVLMPSGSNLLDALTIFLRENWIPHKYETIEVELCRDPVLGLGITIAGYVHKKEEISGVFVKSLVPNSSAFHSRKIQLNDLILEVNDKSLEGLNHSESIRTLLGSGTRVKIKLIRFLPDSPQAECLTMLQRQEAAATQMMDVQNTLRDVVADWKHRLGSDFEVISVDLIPDNCEDGGLGISLEGTVDILNGTQLCPHHYIDSLRPGGPAAFSNALRSGDELLQANDVVLYGESHVTVRQALSKAASTSQRVRLTVARKVQTVNVFMPRPEEGLPIAYPLLAVTDDRLVKAKSDTCITKFLDSTIAVLEQVSRRLRSRSLQLFNGLAIWRCVPTIVQLMKDSRGLGFSIVDYQDPLHPEQSVIVVRSLVPGGLAQADGRIIPGDRLMFVNDEDLSNSTLEHAVAVLKSTPDGLVRLGIAKPIPIEEFGNGLNGHSPLISRSERVLAKGSSPRSRRRHRKQIASYTSSQETVWLGAFEYRRQQLQSNYQSSGSITPSTPRTCNISLNGSYLSMSSWSPCSTRSLSPCGSPLRLRGTWAYDIIYLPPSLERSIKIQKGPLSLGIVLNSEIDKGINGCQVKSICSKKAVGLDGRVQVNDYIVKVNMESLRNVTNSQARAILKRTNLIGTQCNITYITAADAKIWKEKYHHETDYQLPTVNRLSPKIFPKYYHSSCLDKKQMAGVEQSQDICDSNLLDSKISKSSATSSLTKKQLNCALIDGKIIDEFVYNLMQTLLKDVWQELLASEFLSKGAKFDLSEKERQPSLSASIETTPSTSVVVQEDKSQPVSSTGKLDSSKNICRKVKNMMDKLKTSNSEETQKLSQSGIPTLSEQSNLERTVSEAEQIIIQDEIRQNSIAEAILINPSMSTNFPDSLPSSLSSEKSTSPKSNRFWGQPRTVILDRKPNQSFGISIVGGRVEVSNKSGQSGAKSTVSGIFIKSVLPNSPAGLSNMMHMGDRVISVNDQDLREATHEEAVQVIKNAKNPVKFVVQSLQSFPQFESDISEEKDENRDENEKNMSKLRKETECDNSSLTNTINAPEVPTKSDIISTLSEESDIHLRELIAAETDARKESFTSVTPKIDLQKRIKFKFGEMKTPKTAEIIEKPLIDTDEKKLEEMQTLEKLLRKRGKERGESRSTDDARRRAIDPCSAAALPKRDDDPEEEDLFFYTKDKINRKYGNLMGETMLLKLDKVPHSGLGLSLASNREHDRTIILVVAVKPTCPLSVKIGDELLEVNGKVLTGLSHLNVSSIMRQCCEHGILELLLLRRFEALAIVLESDGSNTIGNEAEMSNNSETNVQHPVEDVTKKSSLQNESVAEIEPGCETLIEIDKVGKGLGLSIVGGSDTVLGTVVIHEVYPDGAAAIDGRLKPGDQVLEVNGISLRGVSHEQAILLLRRTPAKVSLLIYRDVNLQLSLLDPTQIYNIFEMELTKKPGRGLGLSIVGRKNEPGVYVSEVVKGGSADADGRLIQGDQILAVNGQDVTNAMQEDVATKLKACTGRVVLKVGRWKLTEAANKKPTTTEGASSSSEQQHSGGTAEKMKMLKTPEIKLYAPNSDDNAITIIPDDHPFPVSMSISKSSFSKSEENQPSQVVQADLSSVIEESSSGADQKSSVADEESLSAVSLDQNKEVELIRELKEENSDSLLVLLNKIPDQQLGMGIGRRSRGILVTSLQPGSIAAEKLKVGDRLMAVNGVAITDQLSAVALVKASDAKLWLQISRPRTSENS</sequence>
<evidence type="ECO:0000256" key="5">
    <source>
        <dbReference type="SAM" id="MobiDB-lite"/>
    </source>
</evidence>
<feature type="region of interest" description="Disordered" evidence="5">
    <location>
        <begin position="1237"/>
        <end position="1262"/>
    </location>
</feature>
<feature type="domain" description="PDZ" evidence="6">
    <location>
        <begin position="979"/>
        <end position="1050"/>
    </location>
</feature>
<feature type="compositionally biased region" description="Polar residues" evidence="5">
    <location>
        <begin position="2025"/>
        <end position="2037"/>
    </location>
</feature>
<dbReference type="EMBL" id="CMVM020000357">
    <property type="status" value="NOT_ANNOTATED_CDS"/>
    <property type="molecule type" value="Genomic_DNA"/>
</dbReference>
<protein>
    <recommendedName>
        <fullName evidence="6">PDZ domain-containing protein</fullName>
    </recommendedName>
</protein>
<feature type="compositionally biased region" description="Basic and acidic residues" evidence="5">
    <location>
        <begin position="1557"/>
        <end position="1572"/>
    </location>
</feature>
<dbReference type="GO" id="GO:0032794">
    <property type="term" value="F:GTPase activating protein binding"/>
    <property type="evidence" value="ECO:0007669"/>
    <property type="project" value="EnsemblMetazoa"/>
</dbReference>
<dbReference type="Gene3D" id="2.30.42.10">
    <property type="match status" value="10"/>
</dbReference>
<dbReference type="FunFam" id="2.30.42.10:FF:000070">
    <property type="entry name" value="Multiple PDZ domain protein"/>
    <property type="match status" value="1"/>
</dbReference>
<feature type="region of interest" description="Disordered" evidence="5">
    <location>
        <begin position="1550"/>
        <end position="1585"/>
    </location>
</feature>
<feature type="compositionally biased region" description="Polar residues" evidence="5">
    <location>
        <begin position="1239"/>
        <end position="1262"/>
    </location>
</feature>
<evidence type="ECO:0000256" key="4">
    <source>
        <dbReference type="ARBA" id="ARBA00023136"/>
    </source>
</evidence>
<dbReference type="CDD" id="cd06669">
    <property type="entry name" value="PDZ5_MUPP1-like"/>
    <property type="match status" value="1"/>
</dbReference>
<feature type="compositionally biased region" description="Polar residues" evidence="5">
    <location>
        <begin position="1212"/>
        <end position="1221"/>
    </location>
</feature>
<evidence type="ECO:0000259" key="6">
    <source>
        <dbReference type="PROSITE" id="PS50106"/>
    </source>
</evidence>
<comment type="subcellular location">
    <subcellularLocation>
        <location evidence="1">Membrane</location>
    </subcellularLocation>
</comment>
<dbReference type="Pfam" id="PF00595">
    <property type="entry name" value="PDZ"/>
    <property type="match status" value="9"/>
</dbReference>
<feature type="domain" description="PDZ" evidence="6">
    <location>
        <begin position="1613"/>
        <end position="1680"/>
    </location>
</feature>
<keyword evidence="3" id="KW-0677">Repeat</keyword>
<feature type="domain" description="PDZ" evidence="6">
    <location>
        <begin position="764"/>
        <end position="840"/>
    </location>
</feature>
<reference evidence="7" key="2">
    <citation type="submission" date="2022-06" db="UniProtKB">
        <authorList>
            <consortium name="EnsemblMetazoa"/>
        </authorList>
    </citation>
    <scope>IDENTIFICATION</scope>
</reference>
<feature type="region of interest" description="Disordered" evidence="5">
    <location>
        <begin position="1939"/>
        <end position="1963"/>
    </location>
</feature>
<dbReference type="FunFam" id="2.30.42.10:FF:000038">
    <property type="entry name" value="Multiple PDZ domain protein isoform X1"/>
    <property type="match status" value="1"/>
</dbReference>
<dbReference type="CDD" id="cd06671">
    <property type="entry name" value="PDZ7_MUPP1-PD6_PATJ-like"/>
    <property type="match status" value="1"/>
</dbReference>
<feature type="compositionally biased region" description="Low complexity" evidence="5">
    <location>
        <begin position="1300"/>
        <end position="1315"/>
    </location>
</feature>
<feature type="domain" description="PDZ" evidence="6">
    <location>
        <begin position="2070"/>
        <end position="2146"/>
    </location>
</feature>
<dbReference type="CDD" id="cd06674">
    <property type="entry name" value="PDZ11_MUPP1-PDZ9_PATJ-like"/>
    <property type="match status" value="1"/>
</dbReference>
<dbReference type="EnsemblMetazoa" id="OVOC11352.1">
    <property type="protein sequence ID" value="OVOC11352.1"/>
    <property type="gene ID" value="WBGene00248161"/>
</dbReference>
<dbReference type="InterPro" id="IPR051342">
    <property type="entry name" value="PDZ_scaffold"/>
</dbReference>
<feature type="compositionally biased region" description="Polar residues" evidence="5">
    <location>
        <begin position="1190"/>
        <end position="1205"/>
    </location>
</feature>
<dbReference type="Proteomes" id="UP000024404">
    <property type="component" value="Unassembled WGS sequence"/>
</dbReference>
<evidence type="ECO:0000256" key="1">
    <source>
        <dbReference type="ARBA" id="ARBA00004370"/>
    </source>
</evidence>
<dbReference type="GO" id="GO:0030424">
    <property type="term" value="C:axon"/>
    <property type="evidence" value="ECO:0007669"/>
    <property type="project" value="EnsemblMetazoa"/>
</dbReference>
<feature type="compositionally biased region" description="Polar residues" evidence="5">
    <location>
        <begin position="1942"/>
        <end position="1959"/>
    </location>
</feature>
<dbReference type="PROSITE" id="PS50106">
    <property type="entry name" value="PDZ"/>
    <property type="match status" value="10"/>
</dbReference>
<dbReference type="CDD" id="cd06673">
    <property type="entry name" value="PDZ10_MUPP1-PDZ8_PATJ-like"/>
    <property type="match status" value="1"/>
</dbReference>
<accession>A0A8R1TKM9</accession>
<feature type="domain" description="PDZ" evidence="6">
    <location>
        <begin position="316"/>
        <end position="397"/>
    </location>
</feature>
<evidence type="ECO:0000313" key="7">
    <source>
        <dbReference type="EnsemblMetazoa" id="OVOC11352.1"/>
    </source>
</evidence>
<keyword evidence="8" id="KW-1185">Reference proteome</keyword>
<feature type="domain" description="PDZ" evidence="6">
    <location>
        <begin position="461"/>
        <end position="547"/>
    </location>
</feature>
<organism evidence="7 8">
    <name type="scientific">Onchocerca volvulus</name>
    <dbReference type="NCBI Taxonomy" id="6282"/>
    <lineage>
        <taxon>Eukaryota</taxon>
        <taxon>Metazoa</taxon>
        <taxon>Ecdysozoa</taxon>
        <taxon>Nematoda</taxon>
        <taxon>Chromadorea</taxon>
        <taxon>Rhabditida</taxon>
        <taxon>Spirurina</taxon>
        <taxon>Spiruromorpha</taxon>
        <taxon>Filarioidea</taxon>
        <taxon>Onchocercidae</taxon>
        <taxon>Onchocerca</taxon>
    </lineage>
</organism>
<feature type="domain" description="PDZ" evidence="6">
    <location>
        <begin position="1324"/>
        <end position="1420"/>
    </location>
</feature>
<proteinExistence type="predicted"/>
<feature type="domain" description="PDZ" evidence="6">
    <location>
        <begin position="1852"/>
        <end position="1934"/>
    </location>
</feature>
<dbReference type="SUPFAM" id="SSF50156">
    <property type="entry name" value="PDZ domain-like"/>
    <property type="match status" value="10"/>
</dbReference>
<feature type="region of interest" description="Disordered" evidence="5">
    <location>
        <begin position="1299"/>
        <end position="1319"/>
    </location>
</feature>
<dbReference type="InterPro" id="IPR001478">
    <property type="entry name" value="PDZ"/>
</dbReference>
<feature type="compositionally biased region" description="Basic and acidic residues" evidence="5">
    <location>
        <begin position="1434"/>
        <end position="1452"/>
    </location>
</feature>
<evidence type="ECO:0000256" key="3">
    <source>
        <dbReference type="ARBA" id="ARBA00022737"/>
    </source>
</evidence>
<feature type="region of interest" description="Disordered" evidence="5">
    <location>
        <begin position="1188"/>
        <end position="1221"/>
    </location>
</feature>
<feature type="domain" description="PDZ" evidence="6">
    <location>
        <begin position="595"/>
        <end position="689"/>
    </location>
</feature>
<dbReference type="AlphaFoldDB" id="A0A8R1TKM9"/>
<evidence type="ECO:0000313" key="8">
    <source>
        <dbReference type="Proteomes" id="UP000024404"/>
    </source>
</evidence>
<dbReference type="CDD" id="cd06670">
    <property type="entry name" value="PDZ6_MUPP1-like"/>
    <property type="match status" value="1"/>
</dbReference>
<evidence type="ECO:0000256" key="2">
    <source>
        <dbReference type="ARBA" id="ARBA00022553"/>
    </source>
</evidence>
<feature type="region of interest" description="Disordered" evidence="5">
    <location>
        <begin position="1426"/>
        <end position="1459"/>
    </location>
</feature>
<name>A0A8R1TKM9_ONCVO</name>
<reference evidence="8" key="1">
    <citation type="submission" date="2013-10" db="EMBL/GenBank/DDBJ databases">
        <title>Genome sequencing of Onchocerca volvulus.</title>
        <authorList>
            <person name="Cotton J."/>
            <person name="Tsai J."/>
            <person name="Stanley E."/>
            <person name="Tracey A."/>
            <person name="Holroyd N."/>
            <person name="Lustigman S."/>
            <person name="Berriman M."/>
        </authorList>
    </citation>
    <scope>NUCLEOTIDE SEQUENCE</scope>
</reference>
<dbReference type="PANTHER" id="PTHR19964:SF92">
    <property type="entry name" value="PATJ HOMOLOG"/>
    <property type="match status" value="1"/>
</dbReference>